<keyword evidence="5" id="KW-0539">Nucleus</keyword>
<dbReference type="SUPFAM" id="SSF46565">
    <property type="entry name" value="Chaperone J-domain"/>
    <property type="match status" value="1"/>
</dbReference>
<dbReference type="CDD" id="cd06257">
    <property type="entry name" value="DnaJ"/>
    <property type="match status" value="1"/>
</dbReference>
<reference evidence="8" key="1">
    <citation type="submission" date="2019-08" db="EMBL/GenBank/DDBJ databases">
        <title>The improved chromosome-level genome for the pearl oyster Pinctada fucata martensii using PacBio sequencing and Hi-C.</title>
        <authorList>
            <person name="Zheng Z."/>
        </authorList>
    </citation>
    <scope>NUCLEOTIDE SEQUENCE</scope>
    <source>
        <strain evidence="8">ZZ-2019</strain>
        <tissue evidence="8">Adductor muscle</tissue>
    </source>
</reference>
<keyword evidence="4" id="KW-0143">Chaperone</keyword>
<dbReference type="InterPro" id="IPR012677">
    <property type="entry name" value="Nucleotide-bd_a/b_plait_sf"/>
</dbReference>
<protein>
    <recommendedName>
        <fullName evidence="7">J domain-containing protein</fullName>
    </recommendedName>
</protein>
<feature type="domain" description="J" evidence="7">
    <location>
        <begin position="40"/>
        <end position="105"/>
    </location>
</feature>
<dbReference type="PRINTS" id="PR00625">
    <property type="entry name" value="JDOMAIN"/>
</dbReference>
<dbReference type="EMBL" id="VSWD01000009">
    <property type="protein sequence ID" value="KAK3092374.1"/>
    <property type="molecule type" value="Genomic_DNA"/>
</dbReference>
<dbReference type="GO" id="GO:0003723">
    <property type="term" value="F:RNA binding"/>
    <property type="evidence" value="ECO:0007669"/>
    <property type="project" value="InterPro"/>
</dbReference>
<dbReference type="GO" id="GO:0005681">
    <property type="term" value="C:spliceosomal complex"/>
    <property type="evidence" value="ECO:0007669"/>
    <property type="project" value="TreeGrafter"/>
</dbReference>
<feature type="region of interest" description="Disordered" evidence="6">
    <location>
        <begin position="112"/>
        <end position="142"/>
    </location>
</feature>
<name>A0AA88XUN0_PINIB</name>
<dbReference type="SUPFAM" id="SSF54928">
    <property type="entry name" value="RNA-binding domain, RBD"/>
    <property type="match status" value="1"/>
</dbReference>
<dbReference type="Gene3D" id="1.10.287.110">
    <property type="entry name" value="DnaJ domain"/>
    <property type="match status" value="1"/>
</dbReference>
<dbReference type="InterPro" id="IPR035979">
    <property type="entry name" value="RBD_domain_sf"/>
</dbReference>
<dbReference type="SMART" id="SM00271">
    <property type="entry name" value="DnaJ"/>
    <property type="match status" value="1"/>
</dbReference>
<sequence length="348" mass="39849">MPTAELDRLGHADFRVGPTRTPTSELDRLEHADFRVRPTRTRRLQSWTDSDTDFRIVKSYRKQALKCHPDKNPDDPKAAELFHRLSKALEILTDAAARAAYDKAQKAKKAVEKRNRELDSKRKKFKDDLEAREQAANSRKESEHLIAKNLEAEIERLRKEGSRLLEEEQERLREELRKGKERLEGDIPEETEERTPKLKIKWKAKKSDDTNGAYSEEVLQEILGKYGEVLNLLVSSKKKGSAMVEFSSWLAAKKALDMEKGHDENPLTFSWIGGQSPPKVDPGNVGTGANDKSTTFPIFPEANSFSSSSQPFSMASSQDRDYESLVLHKLRQAEERKRLIEQMQNEDD</sequence>
<evidence type="ECO:0000256" key="4">
    <source>
        <dbReference type="ARBA" id="ARBA00023186"/>
    </source>
</evidence>
<proteinExistence type="predicted"/>
<accession>A0AA88XUN0</accession>
<dbReference type="Gene3D" id="3.30.70.330">
    <property type="match status" value="1"/>
</dbReference>
<dbReference type="Pfam" id="PF00076">
    <property type="entry name" value="RRM_1"/>
    <property type="match status" value="1"/>
</dbReference>
<gene>
    <name evidence="8" type="ORF">FSP39_002122</name>
</gene>
<evidence type="ECO:0000256" key="3">
    <source>
        <dbReference type="ARBA" id="ARBA00022490"/>
    </source>
</evidence>
<comment type="caution">
    <text evidence="8">The sequence shown here is derived from an EMBL/GenBank/DDBJ whole genome shotgun (WGS) entry which is preliminary data.</text>
</comment>
<evidence type="ECO:0000256" key="6">
    <source>
        <dbReference type="SAM" id="MobiDB-lite"/>
    </source>
</evidence>
<dbReference type="GO" id="GO:0005737">
    <property type="term" value="C:cytoplasm"/>
    <property type="evidence" value="ECO:0007669"/>
    <property type="project" value="UniProtKB-SubCell"/>
</dbReference>
<evidence type="ECO:0000256" key="5">
    <source>
        <dbReference type="ARBA" id="ARBA00023242"/>
    </source>
</evidence>
<dbReference type="InterPro" id="IPR036869">
    <property type="entry name" value="J_dom_sf"/>
</dbReference>
<dbReference type="Pfam" id="PF00226">
    <property type="entry name" value="DnaJ"/>
    <property type="match status" value="1"/>
</dbReference>
<evidence type="ECO:0000256" key="2">
    <source>
        <dbReference type="ARBA" id="ARBA00004496"/>
    </source>
</evidence>
<dbReference type="PANTHER" id="PTHR44313:SF1">
    <property type="entry name" value="DNAJ HOMOLOG SUBFAMILY C MEMBER 17"/>
    <property type="match status" value="1"/>
</dbReference>
<evidence type="ECO:0000313" key="9">
    <source>
        <dbReference type="Proteomes" id="UP001186944"/>
    </source>
</evidence>
<evidence type="ECO:0000259" key="7">
    <source>
        <dbReference type="PROSITE" id="PS50076"/>
    </source>
</evidence>
<dbReference type="InterPro" id="IPR034254">
    <property type="entry name" value="DNAJC17_RRM"/>
</dbReference>
<dbReference type="CDD" id="cd12429">
    <property type="entry name" value="RRM_DNAJC17"/>
    <property type="match status" value="1"/>
</dbReference>
<evidence type="ECO:0000256" key="1">
    <source>
        <dbReference type="ARBA" id="ARBA00004123"/>
    </source>
</evidence>
<dbReference type="InterPro" id="IPR000504">
    <property type="entry name" value="RRM_dom"/>
</dbReference>
<dbReference type="InterPro" id="IPR001623">
    <property type="entry name" value="DnaJ_domain"/>
</dbReference>
<evidence type="ECO:0000313" key="8">
    <source>
        <dbReference type="EMBL" id="KAK3092374.1"/>
    </source>
</evidence>
<keyword evidence="3" id="KW-0963">Cytoplasm</keyword>
<keyword evidence="9" id="KW-1185">Reference proteome</keyword>
<dbReference type="InterPro" id="IPR052094">
    <property type="entry name" value="Pre-mRNA-splicing_ERAD"/>
</dbReference>
<comment type="subcellular location">
    <subcellularLocation>
        <location evidence="2">Cytoplasm</location>
    </subcellularLocation>
    <subcellularLocation>
        <location evidence="1">Nucleus</location>
    </subcellularLocation>
</comment>
<dbReference type="PANTHER" id="PTHR44313">
    <property type="entry name" value="DNAJ HOMOLOG SUBFAMILY C MEMBER 17"/>
    <property type="match status" value="1"/>
</dbReference>
<dbReference type="GO" id="GO:0000390">
    <property type="term" value="P:spliceosomal complex disassembly"/>
    <property type="evidence" value="ECO:0007669"/>
    <property type="project" value="TreeGrafter"/>
</dbReference>
<feature type="region of interest" description="Disordered" evidence="6">
    <location>
        <begin position="1"/>
        <end position="23"/>
    </location>
</feature>
<feature type="compositionally biased region" description="Basic and acidic residues" evidence="6">
    <location>
        <begin position="1"/>
        <end position="14"/>
    </location>
</feature>
<organism evidence="8 9">
    <name type="scientific">Pinctada imbricata</name>
    <name type="common">Atlantic pearl-oyster</name>
    <name type="synonym">Pinctada martensii</name>
    <dbReference type="NCBI Taxonomy" id="66713"/>
    <lineage>
        <taxon>Eukaryota</taxon>
        <taxon>Metazoa</taxon>
        <taxon>Spiralia</taxon>
        <taxon>Lophotrochozoa</taxon>
        <taxon>Mollusca</taxon>
        <taxon>Bivalvia</taxon>
        <taxon>Autobranchia</taxon>
        <taxon>Pteriomorphia</taxon>
        <taxon>Pterioida</taxon>
        <taxon>Pterioidea</taxon>
        <taxon>Pteriidae</taxon>
        <taxon>Pinctada</taxon>
    </lineage>
</organism>
<dbReference type="AlphaFoldDB" id="A0AA88XUN0"/>
<dbReference type="Proteomes" id="UP001186944">
    <property type="component" value="Unassembled WGS sequence"/>
</dbReference>
<dbReference type="PROSITE" id="PS50076">
    <property type="entry name" value="DNAJ_2"/>
    <property type="match status" value="1"/>
</dbReference>